<evidence type="ECO:0000313" key="3">
    <source>
        <dbReference type="Proteomes" id="UP000006906"/>
    </source>
</evidence>
<protein>
    <submittedName>
        <fullName evidence="2">Uncharacterized protein</fullName>
    </submittedName>
</protein>
<dbReference type="RefSeq" id="XP_001699720.1">
    <property type="nucleotide sequence ID" value="XM_001699668.3"/>
</dbReference>
<proteinExistence type="predicted"/>
<feature type="region of interest" description="Disordered" evidence="1">
    <location>
        <begin position="249"/>
        <end position="305"/>
    </location>
</feature>
<dbReference type="GO" id="GO:0005524">
    <property type="term" value="F:ATP binding"/>
    <property type="evidence" value="ECO:0007669"/>
    <property type="project" value="InterPro"/>
</dbReference>
<dbReference type="PROSITE" id="PS00108">
    <property type="entry name" value="PROTEIN_KINASE_ST"/>
    <property type="match status" value="1"/>
</dbReference>
<dbReference type="InterPro" id="IPR000719">
    <property type="entry name" value="Prot_kinase_dom"/>
</dbReference>
<feature type="region of interest" description="Disordered" evidence="1">
    <location>
        <begin position="853"/>
        <end position="874"/>
    </location>
</feature>
<dbReference type="PROSITE" id="PS50011">
    <property type="entry name" value="PROTEIN_KINASE_DOM"/>
    <property type="match status" value="1"/>
</dbReference>
<reference evidence="2 3" key="1">
    <citation type="journal article" date="2007" name="Science">
        <title>The Chlamydomonas genome reveals the evolution of key animal and plant functions.</title>
        <authorList>
            <person name="Merchant S.S."/>
            <person name="Prochnik S.E."/>
            <person name="Vallon O."/>
            <person name="Harris E.H."/>
            <person name="Karpowicz S.J."/>
            <person name="Witman G.B."/>
            <person name="Terry A."/>
            <person name="Salamov A."/>
            <person name="Fritz-Laylin L.K."/>
            <person name="Marechal-Drouard L."/>
            <person name="Marshall W.F."/>
            <person name="Qu L.H."/>
            <person name="Nelson D.R."/>
            <person name="Sanderfoot A.A."/>
            <person name="Spalding M.H."/>
            <person name="Kapitonov V.V."/>
            <person name="Ren Q."/>
            <person name="Ferris P."/>
            <person name="Lindquist E."/>
            <person name="Shapiro H."/>
            <person name="Lucas S.M."/>
            <person name="Grimwood J."/>
            <person name="Schmutz J."/>
            <person name="Cardol P."/>
            <person name="Cerutti H."/>
            <person name="Chanfreau G."/>
            <person name="Chen C.L."/>
            <person name="Cognat V."/>
            <person name="Croft M.T."/>
            <person name="Dent R."/>
            <person name="Dutcher S."/>
            <person name="Fernandez E."/>
            <person name="Fukuzawa H."/>
            <person name="Gonzalez-Ballester D."/>
            <person name="Gonzalez-Halphen D."/>
            <person name="Hallmann A."/>
            <person name="Hanikenne M."/>
            <person name="Hippler M."/>
            <person name="Inwood W."/>
            <person name="Jabbari K."/>
            <person name="Kalanon M."/>
            <person name="Kuras R."/>
            <person name="Lefebvre P.A."/>
            <person name="Lemaire S.D."/>
            <person name="Lobanov A.V."/>
            <person name="Lohr M."/>
            <person name="Manuell A."/>
            <person name="Meier I."/>
            <person name="Mets L."/>
            <person name="Mittag M."/>
            <person name="Mittelmeier T."/>
            <person name="Moroney J.V."/>
            <person name="Moseley J."/>
            <person name="Napoli C."/>
            <person name="Nedelcu A.M."/>
            <person name="Niyogi K."/>
            <person name="Novoselov S.V."/>
            <person name="Paulsen I.T."/>
            <person name="Pazour G."/>
            <person name="Purton S."/>
            <person name="Ral J.P."/>
            <person name="Riano-Pachon D.M."/>
            <person name="Riekhof W."/>
            <person name="Rymarquis L."/>
            <person name="Schroda M."/>
            <person name="Stern D."/>
            <person name="Umen J."/>
            <person name="Willows R."/>
            <person name="Wilson N."/>
            <person name="Zimmer S.L."/>
            <person name="Allmer J."/>
            <person name="Balk J."/>
            <person name="Bisova K."/>
            <person name="Chen C.J."/>
            <person name="Elias M."/>
            <person name="Gendler K."/>
            <person name="Hauser C."/>
            <person name="Lamb M.R."/>
            <person name="Ledford H."/>
            <person name="Long J.C."/>
            <person name="Minagawa J."/>
            <person name="Page M.D."/>
            <person name="Pan J."/>
            <person name="Pootakham W."/>
            <person name="Roje S."/>
            <person name="Rose A."/>
            <person name="Stahlberg E."/>
            <person name="Terauchi A.M."/>
            <person name="Yang P."/>
            <person name="Ball S."/>
            <person name="Bowler C."/>
            <person name="Dieckmann C.L."/>
            <person name="Gladyshev V.N."/>
            <person name="Green P."/>
            <person name="Jorgensen R."/>
            <person name="Mayfield S."/>
            <person name="Mueller-Roeber B."/>
            <person name="Rajamani S."/>
            <person name="Sayre R.T."/>
            <person name="Brokstein P."/>
            <person name="Dubchak I."/>
            <person name="Goodstein D."/>
            <person name="Hornick L."/>
            <person name="Huang Y.W."/>
            <person name="Jhaveri J."/>
            <person name="Luo Y."/>
            <person name="Martinez D."/>
            <person name="Ngau W.C."/>
            <person name="Otillar B."/>
            <person name="Poliakov A."/>
            <person name="Porter A."/>
            <person name="Szajkowski L."/>
            <person name="Werner G."/>
            <person name="Zhou K."/>
            <person name="Grigoriev I.V."/>
            <person name="Rokhsar D.S."/>
            <person name="Grossman A.R."/>
        </authorList>
    </citation>
    <scope>NUCLEOTIDE SEQUENCE [LARGE SCALE GENOMIC DNA]</scope>
    <source>
        <strain evidence="3">CC-503</strain>
    </source>
</reference>
<dbReference type="Pfam" id="PF00069">
    <property type="entry name" value="Pkinase"/>
    <property type="match status" value="1"/>
</dbReference>
<gene>
    <name evidence="2" type="ORF">CHLRE_02g108700v5</name>
</gene>
<dbReference type="GO" id="GO:0004674">
    <property type="term" value="F:protein serine/threonine kinase activity"/>
    <property type="evidence" value="ECO:0000318"/>
    <property type="project" value="GO_Central"/>
</dbReference>
<accession>A8I3N6</accession>
<dbReference type="HOGENOM" id="CLU_328828_0_0_1"/>
<dbReference type="SUPFAM" id="SSF56112">
    <property type="entry name" value="Protein kinase-like (PK-like)"/>
    <property type="match status" value="1"/>
</dbReference>
<organism evidence="2 3">
    <name type="scientific">Chlamydomonas reinhardtii</name>
    <name type="common">Chlamydomonas smithii</name>
    <dbReference type="NCBI Taxonomy" id="3055"/>
    <lineage>
        <taxon>Eukaryota</taxon>
        <taxon>Viridiplantae</taxon>
        <taxon>Chlorophyta</taxon>
        <taxon>core chlorophytes</taxon>
        <taxon>Chlorophyceae</taxon>
        <taxon>CS clade</taxon>
        <taxon>Chlamydomonadales</taxon>
        <taxon>Chlamydomonadaceae</taxon>
        <taxon>Chlamydomonas</taxon>
    </lineage>
</organism>
<feature type="compositionally biased region" description="Low complexity" evidence="1">
    <location>
        <begin position="463"/>
        <end position="476"/>
    </location>
</feature>
<feature type="region of interest" description="Disordered" evidence="1">
    <location>
        <begin position="379"/>
        <end position="495"/>
    </location>
</feature>
<feature type="region of interest" description="Disordered" evidence="1">
    <location>
        <begin position="515"/>
        <end position="539"/>
    </location>
</feature>
<dbReference type="Proteomes" id="UP000006906">
    <property type="component" value="Chromosome 2"/>
</dbReference>
<dbReference type="KEGG" id="cre:CHLRE_02g108700v5"/>
<dbReference type="InterPro" id="IPR008271">
    <property type="entry name" value="Ser/Thr_kinase_AS"/>
</dbReference>
<dbReference type="OrthoDB" id="508192at2759"/>
<dbReference type="InterPro" id="IPR011009">
    <property type="entry name" value="Kinase-like_dom_sf"/>
</dbReference>
<evidence type="ECO:0000256" key="1">
    <source>
        <dbReference type="SAM" id="MobiDB-lite"/>
    </source>
</evidence>
<dbReference type="Gramene" id="PNW87092">
    <property type="protein sequence ID" value="PNW87092"/>
    <property type="gene ID" value="CHLRE_02g108700v5"/>
</dbReference>
<feature type="compositionally biased region" description="Gly residues" evidence="1">
    <location>
        <begin position="444"/>
        <end position="454"/>
    </location>
</feature>
<keyword evidence="3" id="KW-1185">Reference proteome</keyword>
<feature type="region of interest" description="Disordered" evidence="1">
    <location>
        <begin position="121"/>
        <end position="167"/>
    </location>
</feature>
<dbReference type="EMBL" id="CM008963">
    <property type="protein sequence ID" value="PNW87092.1"/>
    <property type="molecule type" value="Genomic_DNA"/>
</dbReference>
<dbReference type="GeneID" id="5725271"/>
<feature type="compositionally biased region" description="Low complexity" evidence="1">
    <location>
        <begin position="379"/>
        <end position="407"/>
    </location>
</feature>
<feature type="compositionally biased region" description="Polar residues" evidence="1">
    <location>
        <begin position="517"/>
        <end position="529"/>
    </location>
</feature>
<feature type="compositionally biased region" description="Polar residues" evidence="1">
    <location>
        <begin position="126"/>
        <end position="138"/>
    </location>
</feature>
<dbReference type="AlphaFoldDB" id="A8I3N6"/>
<dbReference type="PaxDb" id="3055-EDP07416"/>
<sequence length="874" mass="84276">MVLELAEPYTTKTLITQGMTDNRRTYTNLQAYTWLTQLASALAHLHSHRPPIIHRDIKQENLLLKKVTRPPPAAAAAGAGGGVPTGAQRLPGGGGGTQLEAKLADLGLHVVVEQDRSVMLRRKSRYGSNHTAGGNNRSVHNRSMHGSNRSAHGGGSVPGGTDSPFLAVSAAPSAAPSAMPSRAPSEYGIDLSGPFARVQNRLGVNGEGDEDSGAGGGGCSTGLGVSYASTGGGRISGGGGHQLSDAGGVWAGEDAGGGGAAAEGRRRRRRRISFDRDVKGISTDDEDGGVGSDSDSDSGGSNAGMSEEVDVVDIHGALAADSAPPTRPGTANLTAAAAAAAVAAPGTIAAAATASSTAAGGSSRHLPTSRLSRTSLLPAAGAAQPPQPSQEKQGQGQGQGQEPPDGSAGAAIHTLTDGGAGSGADSGFDDSPRPTADGDDGGVDGDGAGVGGVEGTRTSPAKQGAALAQQLGGSSSRQLPPPVTKRPGYMGASGGEPGSVAVVSAGHNGSLAARPISASSQQQYATPRKSSSGGGGAAASSSSALAAAAAAAAAAQDPSGGGAGCAGGGGGHPRMDLTVAVAEAADAVAAGLYSNTPLEPVETLMSPVPPGRMAAAAAGVTAGGSTVLAALAAMGTCGGLKGTGSSPGAAWNAAGGGAAAVGSAHSAITAGRTGSGTSNYVGVAAAASSNTGVGTGPAGLPPMILEDYSYIGGLTDADAGGDDRGLADNRPGVDFRCGVGQQQSGAAAAAGGGGASSGSAGVGIARQSSVSNIVLLPKDGAGPSSRPASKSRLGLPAVVNPLASMAVTAGGGGLGAGTASSQSTSRHCLAMSAPVSRLEMTPRAHQQTLQHPQAALAGVPPSLEHKDSFGTILK</sequence>
<dbReference type="STRING" id="3055.A8I3N6"/>
<dbReference type="InParanoid" id="A8I3N6"/>
<evidence type="ECO:0000313" key="2">
    <source>
        <dbReference type="EMBL" id="PNW87092.1"/>
    </source>
</evidence>
<feature type="region of interest" description="Disordered" evidence="1">
    <location>
        <begin position="72"/>
        <end position="96"/>
    </location>
</feature>
<name>A8I3N6_CHLRE</name>
<dbReference type="Gene3D" id="1.10.510.10">
    <property type="entry name" value="Transferase(Phosphotransferase) domain 1"/>
    <property type="match status" value="1"/>
</dbReference>